<organism evidence="1 2">
    <name type="scientific">Niabella yanshanensis</name>
    <dbReference type="NCBI Taxonomy" id="577386"/>
    <lineage>
        <taxon>Bacteria</taxon>
        <taxon>Pseudomonadati</taxon>
        <taxon>Bacteroidota</taxon>
        <taxon>Chitinophagia</taxon>
        <taxon>Chitinophagales</taxon>
        <taxon>Chitinophagaceae</taxon>
        <taxon>Niabella</taxon>
    </lineage>
</organism>
<keyword evidence="2" id="KW-1185">Reference proteome</keyword>
<sequence>MSNEWKRAEIALLLRLKDQKRRFIIVEPYENGTGRQDNVWKVLLLNYYEALINVRSFADRMKGKYPFIFDLEDQGHFDKLKRVLSQSAEYRIYVDGKLADADIA</sequence>
<accession>A0ABZ0W5T8</accession>
<dbReference type="EMBL" id="CP139960">
    <property type="protein sequence ID" value="WQD38630.1"/>
    <property type="molecule type" value="Genomic_DNA"/>
</dbReference>
<reference evidence="1 2" key="1">
    <citation type="submission" date="2023-12" db="EMBL/GenBank/DDBJ databases">
        <title>Genome sequencing and assembly of bacterial species from a model synthetic community.</title>
        <authorList>
            <person name="Hogle S.L."/>
        </authorList>
    </citation>
    <scope>NUCLEOTIDE SEQUENCE [LARGE SCALE GENOMIC DNA]</scope>
    <source>
        <strain evidence="1 2">HAMBI_3031</strain>
    </source>
</reference>
<dbReference type="RefSeq" id="WP_114791369.1">
    <property type="nucleotide sequence ID" value="NZ_CP139960.1"/>
</dbReference>
<evidence type="ECO:0000313" key="2">
    <source>
        <dbReference type="Proteomes" id="UP001325680"/>
    </source>
</evidence>
<protein>
    <submittedName>
        <fullName evidence="1">Uncharacterized protein</fullName>
    </submittedName>
</protein>
<evidence type="ECO:0000313" key="1">
    <source>
        <dbReference type="EMBL" id="WQD38630.1"/>
    </source>
</evidence>
<dbReference type="Proteomes" id="UP001325680">
    <property type="component" value="Chromosome"/>
</dbReference>
<proteinExistence type="predicted"/>
<gene>
    <name evidence="1" type="ORF">U0035_00525</name>
</gene>
<name>A0ABZ0W5T8_9BACT</name>